<evidence type="ECO:0000313" key="10">
    <source>
        <dbReference type="Proteomes" id="UP000309033"/>
    </source>
</evidence>
<comment type="similarity">
    <text evidence="2">Belongs to the EamA transporter family.</text>
</comment>
<dbReference type="OrthoDB" id="4167046at2"/>
<feature type="compositionally biased region" description="Pro residues" evidence="6">
    <location>
        <begin position="313"/>
        <end position="325"/>
    </location>
</feature>
<organism evidence="9 10">
    <name type="scientific">Microbispora triticiradicis</name>
    <dbReference type="NCBI Taxonomy" id="2200763"/>
    <lineage>
        <taxon>Bacteria</taxon>
        <taxon>Bacillati</taxon>
        <taxon>Actinomycetota</taxon>
        <taxon>Actinomycetes</taxon>
        <taxon>Streptosporangiales</taxon>
        <taxon>Streptosporangiaceae</taxon>
        <taxon>Microbispora</taxon>
    </lineage>
</organism>
<dbReference type="PANTHER" id="PTHR32322:SF2">
    <property type="entry name" value="EAMA DOMAIN-CONTAINING PROTEIN"/>
    <property type="match status" value="1"/>
</dbReference>
<feature type="region of interest" description="Disordered" evidence="6">
    <location>
        <begin position="305"/>
        <end position="334"/>
    </location>
</feature>
<dbReference type="GO" id="GO:0016020">
    <property type="term" value="C:membrane"/>
    <property type="evidence" value="ECO:0007669"/>
    <property type="project" value="UniProtKB-SubCell"/>
</dbReference>
<dbReference type="PANTHER" id="PTHR32322">
    <property type="entry name" value="INNER MEMBRANE TRANSPORTER"/>
    <property type="match status" value="1"/>
</dbReference>
<evidence type="ECO:0000256" key="7">
    <source>
        <dbReference type="SAM" id="Phobius"/>
    </source>
</evidence>
<feature type="transmembrane region" description="Helical" evidence="7">
    <location>
        <begin position="131"/>
        <end position="151"/>
    </location>
</feature>
<evidence type="ECO:0000256" key="2">
    <source>
        <dbReference type="ARBA" id="ARBA00007362"/>
    </source>
</evidence>
<feature type="transmembrane region" description="Helical" evidence="7">
    <location>
        <begin position="43"/>
        <end position="61"/>
    </location>
</feature>
<dbReference type="Proteomes" id="UP000309033">
    <property type="component" value="Unassembled WGS sequence"/>
</dbReference>
<evidence type="ECO:0000256" key="6">
    <source>
        <dbReference type="SAM" id="MobiDB-lite"/>
    </source>
</evidence>
<evidence type="ECO:0000256" key="1">
    <source>
        <dbReference type="ARBA" id="ARBA00004141"/>
    </source>
</evidence>
<protein>
    <submittedName>
        <fullName evidence="9">DMT family transporter</fullName>
    </submittedName>
</protein>
<feature type="transmembrane region" description="Helical" evidence="7">
    <location>
        <begin position="255"/>
        <end position="274"/>
    </location>
</feature>
<feature type="transmembrane region" description="Helical" evidence="7">
    <location>
        <begin position="222"/>
        <end position="243"/>
    </location>
</feature>
<name>A0A5R8YK01_9ACTN</name>
<dbReference type="InterPro" id="IPR000620">
    <property type="entry name" value="EamA_dom"/>
</dbReference>
<dbReference type="EMBL" id="VANP01000019">
    <property type="protein sequence ID" value="TLP52380.1"/>
    <property type="molecule type" value="Genomic_DNA"/>
</dbReference>
<accession>A0A5R8YK01</accession>
<gene>
    <name evidence="9" type="ORF">FED44_32240</name>
</gene>
<proteinExistence type="inferred from homology"/>
<keyword evidence="3 7" id="KW-0812">Transmembrane</keyword>
<dbReference type="InterPro" id="IPR050638">
    <property type="entry name" value="AA-Vitamin_Transporters"/>
</dbReference>
<keyword evidence="10" id="KW-1185">Reference proteome</keyword>
<feature type="transmembrane region" description="Helical" evidence="7">
    <location>
        <begin position="163"/>
        <end position="180"/>
    </location>
</feature>
<dbReference type="Pfam" id="PF00892">
    <property type="entry name" value="EamA"/>
    <property type="match status" value="2"/>
</dbReference>
<sequence length="334" mass="35235">MRPGGLAGRLYGSPVPLLCLAVLGWSGNFIVGRLVHDSVPPATLAFLRWLTAFVVLLPFGWRKLRQDRRILVRHWVTVLALSIFGVAAYNTLIYTGLQTTTAINALLMQSVMPLLIVVFAFALFRERPGVAQVAGLVVSLAGVWLVVTQGSPLGSGGLRLRAGDGWIFVAVVSYALYTALLRRRPQVNPVSLLTVTFGLGALMLAPLAVAEAGGGHVVHVTAGAVAAVAYVALIPSILSYFCYNRGVELVGGARAGQFLHLMPVFGAVLAFFALGERIHAFHVAGAALIAAGIAVAAVRRAGDRLTAGGKSPRPVPSEPRTPPPGSDSWRRAPS</sequence>
<feature type="domain" description="EamA" evidence="8">
    <location>
        <begin position="16"/>
        <end position="147"/>
    </location>
</feature>
<comment type="caution">
    <text evidence="9">The sequence shown here is derived from an EMBL/GenBank/DDBJ whole genome shotgun (WGS) entry which is preliminary data.</text>
</comment>
<evidence type="ECO:0000256" key="4">
    <source>
        <dbReference type="ARBA" id="ARBA00022989"/>
    </source>
</evidence>
<keyword evidence="4 7" id="KW-1133">Transmembrane helix</keyword>
<reference evidence="9" key="1">
    <citation type="submission" date="2019-05" db="EMBL/GenBank/DDBJ databases">
        <title>Isolation, diversity and antifungal activity of Actinobacteria from wheat.</title>
        <authorList>
            <person name="Yu B."/>
        </authorList>
    </citation>
    <scope>NUCLEOTIDE SEQUENCE [LARGE SCALE GENOMIC DNA]</scope>
    <source>
        <strain evidence="9">NEAU-HEGS1-5</strain>
    </source>
</reference>
<evidence type="ECO:0000313" key="9">
    <source>
        <dbReference type="EMBL" id="TLP52380.1"/>
    </source>
</evidence>
<dbReference type="SUPFAM" id="SSF103481">
    <property type="entry name" value="Multidrug resistance efflux transporter EmrE"/>
    <property type="match status" value="2"/>
</dbReference>
<evidence type="ECO:0000256" key="3">
    <source>
        <dbReference type="ARBA" id="ARBA00022692"/>
    </source>
</evidence>
<comment type="subcellular location">
    <subcellularLocation>
        <location evidence="1">Membrane</location>
        <topology evidence="1">Multi-pass membrane protein</topology>
    </subcellularLocation>
</comment>
<feature type="domain" description="EamA" evidence="8">
    <location>
        <begin position="163"/>
        <end position="296"/>
    </location>
</feature>
<dbReference type="InterPro" id="IPR037185">
    <property type="entry name" value="EmrE-like"/>
</dbReference>
<feature type="transmembrane region" description="Helical" evidence="7">
    <location>
        <begin position="280"/>
        <end position="298"/>
    </location>
</feature>
<feature type="transmembrane region" description="Helical" evidence="7">
    <location>
        <begin position="103"/>
        <end position="124"/>
    </location>
</feature>
<feature type="transmembrane region" description="Helical" evidence="7">
    <location>
        <begin position="12"/>
        <end position="31"/>
    </location>
</feature>
<evidence type="ECO:0000256" key="5">
    <source>
        <dbReference type="ARBA" id="ARBA00023136"/>
    </source>
</evidence>
<feature type="transmembrane region" description="Helical" evidence="7">
    <location>
        <begin position="73"/>
        <end position="97"/>
    </location>
</feature>
<keyword evidence="5 7" id="KW-0472">Membrane</keyword>
<evidence type="ECO:0000259" key="8">
    <source>
        <dbReference type="Pfam" id="PF00892"/>
    </source>
</evidence>
<feature type="transmembrane region" description="Helical" evidence="7">
    <location>
        <begin position="192"/>
        <end position="210"/>
    </location>
</feature>
<dbReference type="AlphaFoldDB" id="A0A5R8YK01"/>